<dbReference type="InterPro" id="IPR002052">
    <property type="entry name" value="DNA_methylase_N6_adenine_CS"/>
</dbReference>
<reference evidence="6 7" key="1">
    <citation type="journal article" date="2019" name="Emerg. Microbes Infect.">
        <title>Comprehensive subspecies identification of 175 nontuberculous mycobacteria species based on 7547 genomic profiles.</title>
        <authorList>
            <person name="Matsumoto Y."/>
            <person name="Kinjo T."/>
            <person name="Motooka D."/>
            <person name="Nabeya D."/>
            <person name="Jung N."/>
            <person name="Uechi K."/>
            <person name="Horii T."/>
            <person name="Iida T."/>
            <person name="Fujita J."/>
            <person name="Nakamura S."/>
        </authorList>
    </citation>
    <scope>NUCLEOTIDE SEQUENCE [LARGE SCALE GENOMIC DNA]</scope>
    <source>
        <strain evidence="6 7">JCM 30725</strain>
    </source>
</reference>
<gene>
    <name evidence="6" type="ORF">MBOU_53640</name>
</gene>
<dbReference type="InterPro" id="IPR052190">
    <property type="entry name" value="Euk-Arch_PrmC-MTase"/>
</dbReference>
<accession>A0A7I9YXL5</accession>
<dbReference type="GO" id="GO:0032259">
    <property type="term" value="P:methylation"/>
    <property type="evidence" value="ECO:0007669"/>
    <property type="project" value="UniProtKB-KW"/>
</dbReference>
<evidence type="ECO:0000259" key="5">
    <source>
        <dbReference type="Pfam" id="PF05175"/>
    </source>
</evidence>
<dbReference type="Gene3D" id="3.40.50.150">
    <property type="entry name" value="Vaccinia Virus protein VP39"/>
    <property type="match status" value="1"/>
</dbReference>
<evidence type="ECO:0000313" key="6">
    <source>
        <dbReference type="EMBL" id="GFG93322.1"/>
    </source>
</evidence>
<keyword evidence="3" id="KW-0808">Transferase</keyword>
<evidence type="ECO:0000256" key="2">
    <source>
        <dbReference type="ARBA" id="ARBA00022603"/>
    </source>
</evidence>
<dbReference type="PANTHER" id="PTHR45875">
    <property type="entry name" value="METHYLTRANSFERASE N6AMT1"/>
    <property type="match status" value="1"/>
</dbReference>
<comment type="caution">
    <text evidence="6">The sequence shown here is derived from an EMBL/GenBank/DDBJ whole genome shotgun (WGS) entry which is preliminary data.</text>
</comment>
<organism evidence="6 7">
    <name type="scientific">Mycobacterium bourgelatii</name>
    <dbReference type="NCBI Taxonomy" id="1273442"/>
    <lineage>
        <taxon>Bacteria</taxon>
        <taxon>Bacillati</taxon>
        <taxon>Actinomycetota</taxon>
        <taxon>Actinomycetes</taxon>
        <taxon>Mycobacteriales</taxon>
        <taxon>Mycobacteriaceae</taxon>
        <taxon>Mycobacterium</taxon>
    </lineage>
</organism>
<dbReference type="AlphaFoldDB" id="A0A7I9YXL5"/>
<keyword evidence="7" id="KW-1185">Reference proteome</keyword>
<dbReference type="CDD" id="cd02440">
    <property type="entry name" value="AdoMet_MTases"/>
    <property type="match status" value="1"/>
</dbReference>
<protein>
    <submittedName>
        <fullName evidence="6">Methylase</fullName>
    </submittedName>
</protein>
<dbReference type="PANTHER" id="PTHR45875:SF1">
    <property type="entry name" value="METHYLTRANSFERASE N6AMT1"/>
    <property type="match status" value="1"/>
</dbReference>
<dbReference type="InterPro" id="IPR007848">
    <property type="entry name" value="Small_mtfrase_dom"/>
</dbReference>
<proteinExistence type="inferred from homology"/>
<dbReference type="GO" id="GO:0008276">
    <property type="term" value="F:protein methyltransferase activity"/>
    <property type="evidence" value="ECO:0007669"/>
    <property type="project" value="TreeGrafter"/>
</dbReference>
<dbReference type="SUPFAM" id="SSF53335">
    <property type="entry name" value="S-adenosyl-L-methionine-dependent methyltransferases"/>
    <property type="match status" value="1"/>
</dbReference>
<sequence length="247" mass="25924">MVALLVLTHYFAGINEAMTITCPGPGDTLIAEPVYRPQHDSRLLVSAMRKSGLIPKRRVLDLCTGSGFIAISAAEMGCASVTAFDICPHAVRNSRGNAAGAGVKVDVRQGSWVKALDCGPFDVVVSNPPYVPTPPDADDEIIDAAAGPSWAWNAGPDGRLVLDPLCESAPKLLSDDGSLLLVQSALAGVEESLDALRASGLEAKVVASQLIPFGPVLSARAAWLEETGQVPRGCREEEIVVIRADKS</sequence>
<dbReference type="PROSITE" id="PS00092">
    <property type="entry name" value="N6_MTASE"/>
    <property type="match status" value="1"/>
</dbReference>
<comment type="similarity">
    <text evidence="1">Belongs to the eukaryotic/archaeal PrmC-related family.</text>
</comment>
<keyword evidence="2 6" id="KW-0489">Methyltransferase</keyword>
<dbReference type="GO" id="GO:0008170">
    <property type="term" value="F:N-methyltransferase activity"/>
    <property type="evidence" value="ECO:0007669"/>
    <property type="project" value="UniProtKB-ARBA"/>
</dbReference>
<dbReference type="GO" id="GO:0035657">
    <property type="term" value="C:eRF1 methyltransferase complex"/>
    <property type="evidence" value="ECO:0007669"/>
    <property type="project" value="TreeGrafter"/>
</dbReference>
<dbReference type="NCBIfam" id="TIGR00537">
    <property type="entry name" value="hemK_rel_arch"/>
    <property type="match status" value="1"/>
</dbReference>
<dbReference type="Pfam" id="PF05175">
    <property type="entry name" value="MTS"/>
    <property type="match status" value="1"/>
</dbReference>
<evidence type="ECO:0000256" key="3">
    <source>
        <dbReference type="ARBA" id="ARBA00022679"/>
    </source>
</evidence>
<dbReference type="InterPro" id="IPR029063">
    <property type="entry name" value="SAM-dependent_MTases_sf"/>
</dbReference>
<dbReference type="Proteomes" id="UP000465360">
    <property type="component" value="Unassembled WGS sequence"/>
</dbReference>
<name>A0A7I9YXL5_MYCBU</name>
<dbReference type="GO" id="GO:0003676">
    <property type="term" value="F:nucleic acid binding"/>
    <property type="evidence" value="ECO:0007669"/>
    <property type="project" value="InterPro"/>
</dbReference>
<keyword evidence="4" id="KW-0949">S-adenosyl-L-methionine</keyword>
<evidence type="ECO:0000313" key="7">
    <source>
        <dbReference type="Proteomes" id="UP000465360"/>
    </source>
</evidence>
<dbReference type="GO" id="GO:0008757">
    <property type="term" value="F:S-adenosylmethionine-dependent methyltransferase activity"/>
    <property type="evidence" value="ECO:0007669"/>
    <property type="project" value="TreeGrafter"/>
</dbReference>
<dbReference type="InterPro" id="IPR004557">
    <property type="entry name" value="PrmC-related"/>
</dbReference>
<feature type="domain" description="Methyltransferase small" evidence="5">
    <location>
        <begin position="41"/>
        <end position="131"/>
    </location>
</feature>
<evidence type="ECO:0000256" key="1">
    <source>
        <dbReference type="ARBA" id="ARBA00006149"/>
    </source>
</evidence>
<evidence type="ECO:0000256" key="4">
    <source>
        <dbReference type="ARBA" id="ARBA00022691"/>
    </source>
</evidence>
<dbReference type="EMBL" id="BLKZ01000002">
    <property type="protein sequence ID" value="GFG93322.1"/>
    <property type="molecule type" value="Genomic_DNA"/>
</dbReference>